<dbReference type="InterPro" id="IPR057326">
    <property type="entry name" value="KR_dom"/>
</dbReference>
<evidence type="ECO:0000259" key="3">
    <source>
        <dbReference type="SMART" id="SM00822"/>
    </source>
</evidence>
<dbReference type="EC" id="1.-.-.-" evidence="4"/>
<organism evidence="4 5">
    <name type="scientific">Avibacterium avium</name>
    <name type="common">Pasteurella avium</name>
    <dbReference type="NCBI Taxonomy" id="751"/>
    <lineage>
        <taxon>Bacteria</taxon>
        <taxon>Pseudomonadati</taxon>
        <taxon>Pseudomonadota</taxon>
        <taxon>Gammaproteobacteria</taxon>
        <taxon>Pasteurellales</taxon>
        <taxon>Pasteurellaceae</taxon>
        <taxon>Avibacterium</taxon>
    </lineage>
</organism>
<dbReference type="EMBL" id="UGSP01000001">
    <property type="protein sequence ID" value="SUB23752.1"/>
    <property type="molecule type" value="Genomic_DNA"/>
</dbReference>
<evidence type="ECO:0000313" key="4">
    <source>
        <dbReference type="EMBL" id="SUB23752.1"/>
    </source>
</evidence>
<dbReference type="GeneID" id="300132984"/>
<keyword evidence="2 4" id="KW-0560">Oxidoreductase</keyword>
<evidence type="ECO:0000256" key="2">
    <source>
        <dbReference type="ARBA" id="ARBA00023002"/>
    </source>
</evidence>
<dbReference type="InterPro" id="IPR036291">
    <property type="entry name" value="NAD(P)-bd_dom_sf"/>
</dbReference>
<protein>
    <submittedName>
        <fullName evidence="4">Putative NADP-dependent dehydrogenase</fullName>
        <ecNumber evidence="4">1.-.-.-</ecNumber>
    </submittedName>
</protein>
<gene>
    <name evidence="4" type="ORF">NCTC11297_00766</name>
</gene>
<dbReference type="Gene3D" id="3.40.50.720">
    <property type="entry name" value="NAD(P)-binding Rossmann-like Domain"/>
    <property type="match status" value="1"/>
</dbReference>
<sequence length="249" mass="26254">MQNIQDKVVIITGASSGIGEATAYKLAAAGAKIVLGARREDKLKAIADKIAQNGGEAAYRVTDVVKAEDNQALVQLAKDRFGKVDAIFLNAGLMPSSPLSALETDNWNAMVDVNIKGVLNGIAAVLPTFEAQKSGHILSTSSVAGLKVYAGAAVYCGTKWAVKAIMEALRMESAQAGTHIRTTTLYPAAVQSELVAGITNEQVSKGYRELYDTYEIPADRVANAVLFALSQPADTGISEITIGPTTQPW</sequence>
<reference evidence="4 5" key="1">
    <citation type="submission" date="2018-06" db="EMBL/GenBank/DDBJ databases">
        <authorList>
            <consortium name="Pathogen Informatics"/>
            <person name="Doyle S."/>
        </authorList>
    </citation>
    <scope>NUCLEOTIDE SEQUENCE [LARGE SCALE GENOMIC DNA]</scope>
    <source>
        <strain evidence="5">NCTC 11297</strain>
    </source>
</reference>
<feature type="domain" description="Ketoreductase" evidence="3">
    <location>
        <begin position="7"/>
        <end position="191"/>
    </location>
</feature>
<dbReference type="PROSITE" id="PS00061">
    <property type="entry name" value="ADH_SHORT"/>
    <property type="match status" value="1"/>
</dbReference>
<dbReference type="PANTHER" id="PTHR43115:SF4">
    <property type="entry name" value="DEHYDROGENASE_REDUCTASE SDR FAMILY MEMBER 11"/>
    <property type="match status" value="1"/>
</dbReference>
<dbReference type="Proteomes" id="UP000255098">
    <property type="component" value="Unassembled WGS sequence"/>
</dbReference>
<dbReference type="InterPro" id="IPR020904">
    <property type="entry name" value="Sc_DH/Rdtase_CS"/>
</dbReference>
<proteinExistence type="inferred from homology"/>
<accession>A0A379AQQ9</accession>
<name>A0A379AQQ9_AVIAV</name>
<evidence type="ECO:0000256" key="1">
    <source>
        <dbReference type="ARBA" id="ARBA00006484"/>
    </source>
</evidence>
<keyword evidence="5" id="KW-1185">Reference proteome</keyword>
<dbReference type="RefSeq" id="WP_115249065.1">
    <property type="nucleotide sequence ID" value="NZ_JBMMFL010000024.1"/>
</dbReference>
<dbReference type="SUPFAM" id="SSF51735">
    <property type="entry name" value="NAD(P)-binding Rossmann-fold domains"/>
    <property type="match status" value="1"/>
</dbReference>
<dbReference type="AlphaFoldDB" id="A0A379AQQ9"/>
<dbReference type="GO" id="GO:0016616">
    <property type="term" value="F:oxidoreductase activity, acting on the CH-OH group of donors, NAD or NADP as acceptor"/>
    <property type="evidence" value="ECO:0007669"/>
    <property type="project" value="UniProtKB-ARBA"/>
</dbReference>
<dbReference type="Pfam" id="PF00106">
    <property type="entry name" value="adh_short"/>
    <property type="match status" value="1"/>
</dbReference>
<dbReference type="InterPro" id="IPR002347">
    <property type="entry name" value="SDR_fam"/>
</dbReference>
<dbReference type="SMART" id="SM00822">
    <property type="entry name" value="PKS_KR"/>
    <property type="match status" value="1"/>
</dbReference>
<comment type="similarity">
    <text evidence="1">Belongs to the short-chain dehydrogenases/reductases (SDR) family.</text>
</comment>
<dbReference type="CDD" id="cd05233">
    <property type="entry name" value="SDR_c"/>
    <property type="match status" value="1"/>
</dbReference>
<dbReference type="PRINTS" id="PR00081">
    <property type="entry name" value="GDHRDH"/>
</dbReference>
<evidence type="ECO:0000313" key="5">
    <source>
        <dbReference type="Proteomes" id="UP000255098"/>
    </source>
</evidence>
<dbReference type="FunFam" id="3.40.50.720:FF:000047">
    <property type="entry name" value="NADP-dependent L-serine/L-allo-threonine dehydrogenase"/>
    <property type="match status" value="1"/>
</dbReference>
<dbReference type="PANTHER" id="PTHR43115">
    <property type="entry name" value="DEHYDROGENASE/REDUCTASE SDR FAMILY MEMBER 11"/>
    <property type="match status" value="1"/>
</dbReference>